<dbReference type="Gene3D" id="1.10.260.40">
    <property type="entry name" value="lambda repressor-like DNA-binding domains"/>
    <property type="match status" value="1"/>
</dbReference>
<feature type="coiled-coil region" evidence="1">
    <location>
        <begin position="68"/>
        <end position="102"/>
    </location>
</feature>
<sequence>MKKRTEVKNMLGLTQNEMAMALGITRSQWTMCKSGQRDLPLDALQQFSVLLQGVQKEKTSKTVQHFIKEEQHKTNEKLKEAYENTQIKLSRVQKEINTIEKQRTESFAALKTAEFLENHDDKFGLASSIRARAIKSLHKYSLYKLEKLQLQKENFELLKNKLIKRIHQADNEK</sequence>
<dbReference type="SUPFAM" id="SSF47413">
    <property type="entry name" value="lambda repressor-like DNA-binding domains"/>
    <property type="match status" value="1"/>
</dbReference>
<reference evidence="3" key="1">
    <citation type="journal article" date="2019" name="Int. J. Syst. Evol. Microbiol.">
        <title>The Global Catalogue of Microorganisms (GCM) 10K type strain sequencing project: providing services to taxonomists for standard genome sequencing and annotation.</title>
        <authorList>
            <consortium name="The Broad Institute Genomics Platform"/>
            <consortium name="The Broad Institute Genome Sequencing Center for Infectious Disease"/>
            <person name="Wu L."/>
            <person name="Ma J."/>
        </authorList>
    </citation>
    <scope>NUCLEOTIDE SEQUENCE [LARGE SCALE GENOMIC DNA]</scope>
    <source>
        <strain evidence="3">JCM 18198</strain>
    </source>
</reference>
<protein>
    <recommendedName>
        <fullName evidence="4">HTH cro/C1-type domain-containing protein</fullName>
    </recommendedName>
</protein>
<evidence type="ECO:0000313" key="3">
    <source>
        <dbReference type="Proteomes" id="UP001500141"/>
    </source>
</evidence>
<dbReference type="Proteomes" id="UP001500141">
    <property type="component" value="Unassembled WGS sequence"/>
</dbReference>
<name>A0ABP9A033_9FLAO</name>
<keyword evidence="1" id="KW-0175">Coiled coil</keyword>
<keyword evidence="3" id="KW-1185">Reference proteome</keyword>
<dbReference type="RefSeq" id="WP_264544541.1">
    <property type="nucleotide sequence ID" value="NZ_BAABIP010000018.1"/>
</dbReference>
<gene>
    <name evidence="2" type="ORF">GCM10023230_21660</name>
</gene>
<proteinExistence type="predicted"/>
<evidence type="ECO:0008006" key="4">
    <source>
        <dbReference type="Google" id="ProtNLM"/>
    </source>
</evidence>
<dbReference type="InterPro" id="IPR010982">
    <property type="entry name" value="Lambda_DNA-bd_dom_sf"/>
</dbReference>
<evidence type="ECO:0000256" key="1">
    <source>
        <dbReference type="SAM" id="Coils"/>
    </source>
</evidence>
<dbReference type="EMBL" id="BAABIP010000018">
    <property type="protein sequence ID" value="GAA4771110.1"/>
    <property type="molecule type" value="Genomic_DNA"/>
</dbReference>
<dbReference type="InterPro" id="IPR001387">
    <property type="entry name" value="Cro/C1-type_HTH"/>
</dbReference>
<organism evidence="2 3">
    <name type="scientific">Flavobacterium hankyongi</name>
    <dbReference type="NCBI Taxonomy" id="1176532"/>
    <lineage>
        <taxon>Bacteria</taxon>
        <taxon>Pseudomonadati</taxon>
        <taxon>Bacteroidota</taxon>
        <taxon>Flavobacteriia</taxon>
        <taxon>Flavobacteriales</taxon>
        <taxon>Flavobacteriaceae</taxon>
        <taxon>Flavobacterium</taxon>
    </lineage>
</organism>
<accession>A0ABP9A033</accession>
<comment type="caution">
    <text evidence="2">The sequence shown here is derived from an EMBL/GenBank/DDBJ whole genome shotgun (WGS) entry which is preliminary data.</text>
</comment>
<evidence type="ECO:0000313" key="2">
    <source>
        <dbReference type="EMBL" id="GAA4771110.1"/>
    </source>
</evidence>
<feature type="coiled-coil region" evidence="1">
    <location>
        <begin position="145"/>
        <end position="172"/>
    </location>
</feature>
<dbReference type="CDD" id="cd00093">
    <property type="entry name" value="HTH_XRE"/>
    <property type="match status" value="1"/>
</dbReference>